<dbReference type="InterPro" id="IPR002048">
    <property type="entry name" value="EF_hand_dom"/>
</dbReference>
<dbReference type="PROSITE" id="PS00018">
    <property type="entry name" value="EF_HAND_1"/>
    <property type="match status" value="1"/>
</dbReference>
<evidence type="ECO:0000313" key="6">
    <source>
        <dbReference type="Proteomes" id="UP001440612"/>
    </source>
</evidence>
<evidence type="ECO:0000256" key="2">
    <source>
        <dbReference type="ARBA" id="ARBA00022737"/>
    </source>
</evidence>
<dbReference type="InterPro" id="IPR011992">
    <property type="entry name" value="EF-hand-dom_pair"/>
</dbReference>
<dbReference type="Gene3D" id="1.10.238.10">
    <property type="entry name" value="EF-hand"/>
    <property type="match status" value="2"/>
</dbReference>
<dbReference type="EMBL" id="CP150951">
    <property type="protein sequence ID" value="WZC50619.1"/>
    <property type="molecule type" value="Genomic_DNA"/>
</dbReference>
<organism evidence="5 6">
    <name type="scientific">Yoonia phaeophyticola</name>
    <dbReference type="NCBI Taxonomy" id="3137369"/>
    <lineage>
        <taxon>Bacteria</taxon>
        <taxon>Pseudomonadati</taxon>
        <taxon>Pseudomonadota</taxon>
        <taxon>Alphaproteobacteria</taxon>
        <taxon>Rhodobacterales</taxon>
        <taxon>Paracoccaceae</taxon>
        <taxon>Yoonia</taxon>
    </lineage>
</organism>
<keyword evidence="1" id="KW-0479">Metal-binding</keyword>
<dbReference type="InterPro" id="IPR018247">
    <property type="entry name" value="EF_Hand_1_Ca_BS"/>
</dbReference>
<feature type="domain" description="EF-hand" evidence="4">
    <location>
        <begin position="45"/>
        <end position="80"/>
    </location>
</feature>
<dbReference type="PROSITE" id="PS50222">
    <property type="entry name" value="EF_HAND_2"/>
    <property type="match status" value="2"/>
</dbReference>
<feature type="domain" description="EF-hand" evidence="4">
    <location>
        <begin position="105"/>
        <end position="140"/>
    </location>
</feature>
<reference evidence="6" key="1">
    <citation type="submission" date="2024-04" db="EMBL/GenBank/DDBJ databases">
        <title>Phylogenomic analyses of a clade within the roseobacter group suggest taxonomic reassignments of species of the genera Aestuariivita, Citreicella, Loktanella, Nautella, Pelagibaca, Ruegeria, Thalassobius, Thiobacimonas and Tropicibacter, and the proposal o.</title>
        <authorList>
            <person name="Jeon C.O."/>
        </authorList>
    </citation>
    <scope>NUCLEOTIDE SEQUENCE [LARGE SCALE GENOMIC DNA]</scope>
    <source>
        <strain evidence="6">BS5-3</strain>
    </source>
</reference>
<accession>A0ABZ2VBY0</accession>
<keyword evidence="6" id="KW-1185">Reference proteome</keyword>
<keyword evidence="2" id="KW-0677">Repeat</keyword>
<gene>
    <name evidence="5" type="ORF">AABB29_08395</name>
</gene>
<dbReference type="SUPFAM" id="SSF47473">
    <property type="entry name" value="EF-hand"/>
    <property type="match status" value="1"/>
</dbReference>
<sequence length="147" mass="16024">MKTKILTAALMAGLVMTAAAAQEGRKRPDFSAMDTDGDGSITLAEIEARSADRFTQTDTDGDGAFSAEELIAAAEGRNAERATRMLERFDENEDGLLQQAELPQRDGDRAARMFERVDADGDGMITQAEFDAAQETMGNRERRTDRG</sequence>
<dbReference type="RefSeq" id="WP_341368721.1">
    <property type="nucleotide sequence ID" value="NZ_CP150951.2"/>
</dbReference>
<proteinExistence type="predicted"/>
<dbReference type="Proteomes" id="UP001440612">
    <property type="component" value="Chromosome"/>
</dbReference>
<evidence type="ECO:0000256" key="1">
    <source>
        <dbReference type="ARBA" id="ARBA00022723"/>
    </source>
</evidence>
<evidence type="ECO:0000259" key="4">
    <source>
        <dbReference type="PROSITE" id="PS50222"/>
    </source>
</evidence>
<evidence type="ECO:0000256" key="3">
    <source>
        <dbReference type="SAM" id="SignalP"/>
    </source>
</evidence>
<evidence type="ECO:0000313" key="5">
    <source>
        <dbReference type="EMBL" id="WZC50619.1"/>
    </source>
</evidence>
<dbReference type="PANTHER" id="PTHR10827">
    <property type="entry name" value="RETICULOCALBIN"/>
    <property type="match status" value="1"/>
</dbReference>
<keyword evidence="3" id="KW-0732">Signal</keyword>
<feature type="chain" id="PRO_5045820931" evidence="3">
    <location>
        <begin position="22"/>
        <end position="147"/>
    </location>
</feature>
<name>A0ABZ2VBY0_9RHOB</name>
<dbReference type="Pfam" id="PF13202">
    <property type="entry name" value="EF-hand_5"/>
    <property type="match status" value="3"/>
</dbReference>
<protein>
    <submittedName>
        <fullName evidence="5">EF-hand domain-containing protein</fullName>
    </submittedName>
</protein>
<feature type="signal peptide" evidence="3">
    <location>
        <begin position="1"/>
        <end position="21"/>
    </location>
</feature>
<dbReference type="PANTHER" id="PTHR10827:SF98">
    <property type="entry name" value="45 KDA CALCIUM-BINDING PROTEIN"/>
    <property type="match status" value="1"/>
</dbReference>